<comment type="function">
    <text evidence="9">This protein specifically catalyzes the removal of signal peptides from prolipoproteins.</text>
</comment>
<name>A0A5E4PIK4_9COXI</name>
<keyword evidence="5 9" id="KW-0064">Aspartyl protease</keyword>
<dbReference type="EMBL" id="LR699119">
    <property type="protein sequence ID" value="VVC76243.1"/>
    <property type="molecule type" value="Genomic_DNA"/>
</dbReference>
<feature type="active site" evidence="9">
    <location>
        <position position="125"/>
    </location>
</feature>
<protein>
    <recommendedName>
        <fullName evidence="9">Lipoprotein signal peptidase</fullName>
        <ecNumber evidence="9">3.4.23.36</ecNumber>
    </recommendedName>
    <alternativeName>
        <fullName evidence="9">Prolipoprotein signal peptidase</fullName>
    </alternativeName>
    <alternativeName>
        <fullName evidence="9">Signal peptidase II</fullName>
        <shortName evidence="9">SPase II</shortName>
    </alternativeName>
</protein>
<keyword evidence="4 9" id="KW-0812">Transmembrane</keyword>
<dbReference type="PRINTS" id="PR00781">
    <property type="entry name" value="LIPOSIGPTASE"/>
</dbReference>
<dbReference type="GO" id="GO:0004190">
    <property type="term" value="F:aspartic-type endopeptidase activity"/>
    <property type="evidence" value="ECO:0007669"/>
    <property type="project" value="UniProtKB-UniRule"/>
</dbReference>
<evidence type="ECO:0000313" key="11">
    <source>
        <dbReference type="EMBL" id="VVC76243.1"/>
    </source>
</evidence>
<organism evidence="11 12">
    <name type="scientific">Aquicella siphonis</name>
    <dbReference type="NCBI Taxonomy" id="254247"/>
    <lineage>
        <taxon>Bacteria</taxon>
        <taxon>Pseudomonadati</taxon>
        <taxon>Pseudomonadota</taxon>
        <taxon>Gammaproteobacteria</taxon>
        <taxon>Legionellales</taxon>
        <taxon>Coxiellaceae</taxon>
        <taxon>Aquicella</taxon>
    </lineage>
</organism>
<feature type="transmembrane region" description="Helical" evidence="9">
    <location>
        <begin position="12"/>
        <end position="32"/>
    </location>
</feature>
<dbReference type="EC" id="3.4.23.36" evidence="9"/>
<dbReference type="PANTHER" id="PTHR33695">
    <property type="entry name" value="LIPOPROTEIN SIGNAL PEPTIDASE"/>
    <property type="match status" value="1"/>
</dbReference>
<evidence type="ECO:0000256" key="2">
    <source>
        <dbReference type="ARBA" id="ARBA00022475"/>
    </source>
</evidence>
<comment type="similarity">
    <text evidence="1 9 10">Belongs to the peptidase A8 family.</text>
</comment>
<dbReference type="UniPathway" id="UPA00665"/>
<dbReference type="Proteomes" id="UP000324194">
    <property type="component" value="Chromosome 1"/>
</dbReference>
<reference evidence="11 12" key="1">
    <citation type="submission" date="2019-08" db="EMBL/GenBank/DDBJ databases">
        <authorList>
            <person name="Guy L."/>
        </authorList>
    </citation>
    <scope>NUCLEOTIDE SEQUENCE [LARGE SCALE GENOMIC DNA]</scope>
    <source>
        <strain evidence="11 12">SGT-108</strain>
    </source>
</reference>
<dbReference type="RefSeq" id="WP_148339476.1">
    <property type="nucleotide sequence ID" value="NZ_LR699119.1"/>
</dbReference>
<keyword evidence="6 9" id="KW-0378">Hydrolase</keyword>
<dbReference type="GO" id="GO:0005886">
    <property type="term" value="C:plasma membrane"/>
    <property type="evidence" value="ECO:0007669"/>
    <property type="project" value="UniProtKB-SubCell"/>
</dbReference>
<gene>
    <name evidence="9 11" type="primary">lspA</name>
    <name evidence="11" type="ORF">AQUSIP_15490</name>
</gene>
<dbReference type="GO" id="GO:0006508">
    <property type="term" value="P:proteolysis"/>
    <property type="evidence" value="ECO:0007669"/>
    <property type="project" value="UniProtKB-KW"/>
</dbReference>
<evidence type="ECO:0000256" key="6">
    <source>
        <dbReference type="ARBA" id="ARBA00022801"/>
    </source>
</evidence>
<dbReference type="Pfam" id="PF01252">
    <property type="entry name" value="Peptidase_A8"/>
    <property type="match status" value="1"/>
</dbReference>
<keyword evidence="3 9" id="KW-0645">Protease</keyword>
<dbReference type="PANTHER" id="PTHR33695:SF1">
    <property type="entry name" value="LIPOPROTEIN SIGNAL PEPTIDASE"/>
    <property type="match status" value="1"/>
</dbReference>
<keyword evidence="2 9" id="KW-1003">Cell membrane</keyword>
<evidence type="ECO:0000256" key="1">
    <source>
        <dbReference type="ARBA" id="ARBA00006139"/>
    </source>
</evidence>
<comment type="pathway">
    <text evidence="9">Protein modification; lipoprotein biosynthesis (signal peptide cleavage).</text>
</comment>
<comment type="catalytic activity">
    <reaction evidence="9">
        <text>Release of signal peptides from bacterial membrane prolipoproteins. Hydrolyzes -Xaa-Yaa-Zaa-|-(S,diacylglyceryl)Cys-, in which Xaa is hydrophobic (preferably Leu), and Yaa (Ala or Ser) and Zaa (Gly or Ala) have small, neutral side chains.</text>
        <dbReference type="EC" id="3.4.23.36"/>
    </reaction>
</comment>
<feature type="transmembrane region" description="Helical" evidence="9">
    <location>
        <begin position="96"/>
        <end position="115"/>
    </location>
</feature>
<dbReference type="KEGG" id="asip:AQUSIP_15490"/>
<dbReference type="NCBIfam" id="TIGR00077">
    <property type="entry name" value="lspA"/>
    <property type="match status" value="1"/>
</dbReference>
<keyword evidence="12" id="KW-1185">Reference proteome</keyword>
<feature type="transmembrane region" description="Helical" evidence="9">
    <location>
        <begin position="135"/>
        <end position="158"/>
    </location>
</feature>
<keyword evidence="7 9" id="KW-1133">Transmembrane helix</keyword>
<keyword evidence="8 9" id="KW-0472">Membrane</keyword>
<sequence>MNVIKKYLGSGWVWLWLAVIVIVIDRYSKIWVVHHLVYQEPLRLLPFFNLTLAYNTGAAFSFLHSASGWQNWFLGGLALLVSIIVLVWLSRLPARAYWMNIALCLVLGGALGNAWDRILYGYVIDFLSFHWGGWHFAIFNIADSAICAGAFMIFAYWLRQEKSPQT</sequence>
<dbReference type="HAMAP" id="MF_00161">
    <property type="entry name" value="LspA"/>
    <property type="match status" value="1"/>
</dbReference>
<evidence type="ECO:0000256" key="10">
    <source>
        <dbReference type="RuleBase" id="RU004181"/>
    </source>
</evidence>
<keyword evidence="11" id="KW-0449">Lipoprotein</keyword>
<dbReference type="AlphaFoldDB" id="A0A5E4PIK4"/>
<comment type="subcellular location">
    <subcellularLocation>
        <location evidence="9">Cell membrane</location>
        <topology evidence="9">Multi-pass membrane protein</topology>
    </subcellularLocation>
</comment>
<feature type="active site" evidence="9">
    <location>
        <position position="143"/>
    </location>
</feature>
<proteinExistence type="inferred from homology"/>
<dbReference type="OrthoDB" id="9810259at2"/>
<feature type="transmembrane region" description="Helical" evidence="9">
    <location>
        <begin position="69"/>
        <end position="89"/>
    </location>
</feature>
<evidence type="ECO:0000256" key="5">
    <source>
        <dbReference type="ARBA" id="ARBA00022750"/>
    </source>
</evidence>
<evidence type="ECO:0000256" key="4">
    <source>
        <dbReference type="ARBA" id="ARBA00022692"/>
    </source>
</evidence>
<evidence type="ECO:0000256" key="8">
    <source>
        <dbReference type="ARBA" id="ARBA00023136"/>
    </source>
</evidence>
<evidence type="ECO:0000313" key="12">
    <source>
        <dbReference type="Proteomes" id="UP000324194"/>
    </source>
</evidence>
<dbReference type="InterPro" id="IPR001872">
    <property type="entry name" value="Peptidase_A8"/>
</dbReference>
<evidence type="ECO:0000256" key="7">
    <source>
        <dbReference type="ARBA" id="ARBA00022989"/>
    </source>
</evidence>
<evidence type="ECO:0000256" key="3">
    <source>
        <dbReference type="ARBA" id="ARBA00022670"/>
    </source>
</evidence>
<accession>A0A5E4PIK4</accession>
<evidence type="ECO:0000256" key="9">
    <source>
        <dbReference type="HAMAP-Rule" id="MF_00161"/>
    </source>
</evidence>